<dbReference type="InterPro" id="IPR000627">
    <property type="entry name" value="Intradiol_dOase_C"/>
</dbReference>
<reference evidence="5 6" key="1">
    <citation type="submission" date="2018-05" db="EMBL/GenBank/DDBJ databases">
        <title>Genomic Encyclopedia of Archaeal and Bacterial Type Strains, Phase II (KMG-II): from individual species to whole genera.</title>
        <authorList>
            <person name="Goeker M."/>
        </authorList>
    </citation>
    <scope>NUCLEOTIDE SEQUENCE [LARGE SCALE GENOMIC DNA]</scope>
    <source>
        <strain evidence="5 6">DSM 22637</strain>
    </source>
</reference>
<dbReference type="Gene3D" id="2.60.130.10">
    <property type="entry name" value="Aromatic compound dioxygenase"/>
    <property type="match status" value="1"/>
</dbReference>
<dbReference type="InterPro" id="IPR050770">
    <property type="entry name" value="Intradiol_RC_Dioxygenase"/>
</dbReference>
<evidence type="ECO:0000256" key="2">
    <source>
        <dbReference type="ARBA" id="ARBA00022964"/>
    </source>
</evidence>
<dbReference type="AlphaFoldDB" id="A0A316DFQ6"/>
<dbReference type="OrthoDB" id="933561at2"/>
<dbReference type="PANTHER" id="PTHR33711">
    <property type="entry name" value="DIOXYGENASE, PUTATIVE (AFU_ORTHOLOGUE AFUA_2G02910)-RELATED"/>
    <property type="match status" value="1"/>
</dbReference>
<dbReference type="Pfam" id="PF00775">
    <property type="entry name" value="Dioxygenase_C"/>
    <property type="match status" value="1"/>
</dbReference>
<comment type="similarity">
    <text evidence="1">Belongs to the intradiol ring-cleavage dioxygenase family.</text>
</comment>
<comment type="caution">
    <text evidence="5">The sequence shown here is derived from an EMBL/GenBank/DDBJ whole genome shotgun (WGS) entry which is preliminary data.</text>
</comment>
<proteinExistence type="inferred from homology"/>
<keyword evidence="2 5" id="KW-0223">Dioxygenase</keyword>
<name>A0A316DFQ6_9FLAO</name>
<dbReference type="GO" id="GO:0008199">
    <property type="term" value="F:ferric iron binding"/>
    <property type="evidence" value="ECO:0007669"/>
    <property type="project" value="InterPro"/>
</dbReference>
<evidence type="ECO:0000259" key="4">
    <source>
        <dbReference type="Pfam" id="PF00775"/>
    </source>
</evidence>
<dbReference type="GO" id="GO:0016702">
    <property type="term" value="F:oxidoreductase activity, acting on single donors with incorporation of molecular oxygen, incorporation of two atoms of oxygen"/>
    <property type="evidence" value="ECO:0007669"/>
    <property type="project" value="InterPro"/>
</dbReference>
<dbReference type="RefSeq" id="WP_109683447.1">
    <property type="nucleotide sequence ID" value="NZ_QGGP01000011.1"/>
</dbReference>
<accession>A0A316DFQ6</accession>
<evidence type="ECO:0000313" key="5">
    <source>
        <dbReference type="EMBL" id="PWK17127.1"/>
    </source>
</evidence>
<keyword evidence="3" id="KW-0560">Oxidoreductase</keyword>
<sequence length="401" mass="46655">MLRIFKIGFLLLTCINLLNCNGQTPKKQTNILPDDFDKSPPFYYKMPENLSSSDTSPALDQKGQKILLTGTVYQIDGKTPAPNVILYYYQTNINGVYATKETEKRNMPKNKLGQTHGYIRGWIKTDEQGKYSIYTIKPGTYPSRDEPAHIHITIKEKHMKDIYYIDDFVFDDDSLLTTQRRKKMKNRGGSGVIRFVEKGDMWIGERNIILGLNIPNYPKQNTSFINSGKNIGEEIISFTPFHAYGADKGTKTCPICKYGWFHGIIYFVGNKPNWKDVKEWLVFLENESEKREKYLKVYFVYGNEANYDKTQRIQELEKLGTKLDLKKVALTFVPSFKDKTSEIYLNKINPNVENTFLVYKRSNIIDKYVDLKPNQENFKKITNQLDNSANEYFKFSRPKQE</sequence>
<keyword evidence="6" id="KW-1185">Reference proteome</keyword>
<evidence type="ECO:0000256" key="3">
    <source>
        <dbReference type="ARBA" id="ARBA00023002"/>
    </source>
</evidence>
<feature type="domain" description="Intradiol ring-cleavage dioxygenases" evidence="4">
    <location>
        <begin position="55"/>
        <end position="173"/>
    </location>
</feature>
<dbReference type="InterPro" id="IPR015889">
    <property type="entry name" value="Intradiol_dOase_core"/>
</dbReference>
<evidence type="ECO:0000256" key="1">
    <source>
        <dbReference type="ARBA" id="ARBA00007825"/>
    </source>
</evidence>
<dbReference type="PANTHER" id="PTHR33711:SF10">
    <property type="entry name" value="INTRADIOL RING-CLEAVAGE DIOXYGENASES DOMAIN-CONTAINING PROTEIN"/>
    <property type="match status" value="1"/>
</dbReference>
<dbReference type="EMBL" id="QGGP01000011">
    <property type="protein sequence ID" value="PWK17127.1"/>
    <property type="molecule type" value="Genomic_DNA"/>
</dbReference>
<organism evidence="5 6">
    <name type="scientific">Xanthomarina spongicola</name>
    <dbReference type="NCBI Taxonomy" id="570520"/>
    <lineage>
        <taxon>Bacteria</taxon>
        <taxon>Pseudomonadati</taxon>
        <taxon>Bacteroidota</taxon>
        <taxon>Flavobacteriia</taxon>
        <taxon>Flavobacteriales</taxon>
        <taxon>Flavobacteriaceae</taxon>
        <taxon>Xanthomarina</taxon>
    </lineage>
</organism>
<gene>
    <name evidence="5" type="ORF">LX78_02868</name>
</gene>
<evidence type="ECO:0000313" key="6">
    <source>
        <dbReference type="Proteomes" id="UP000245430"/>
    </source>
</evidence>
<dbReference type="Proteomes" id="UP000245430">
    <property type="component" value="Unassembled WGS sequence"/>
</dbReference>
<dbReference type="SUPFAM" id="SSF49482">
    <property type="entry name" value="Aromatic compound dioxygenase"/>
    <property type="match status" value="1"/>
</dbReference>
<protein>
    <submittedName>
        <fullName evidence="5">Protocatechuate 3,4-dioxygenase beta subunit</fullName>
    </submittedName>
</protein>